<feature type="coiled-coil region" evidence="1">
    <location>
        <begin position="165"/>
        <end position="192"/>
    </location>
</feature>
<name>A0A3L6R9K8_PANMI</name>
<reference evidence="4" key="1">
    <citation type="journal article" date="2019" name="Nat. Commun.">
        <title>The genome of broomcorn millet.</title>
        <authorList>
            <person name="Zou C."/>
            <person name="Miki D."/>
            <person name="Li D."/>
            <person name="Tang Q."/>
            <person name="Xiao L."/>
            <person name="Rajput S."/>
            <person name="Deng P."/>
            <person name="Jia W."/>
            <person name="Huang R."/>
            <person name="Zhang M."/>
            <person name="Sun Y."/>
            <person name="Hu J."/>
            <person name="Fu X."/>
            <person name="Schnable P.S."/>
            <person name="Li F."/>
            <person name="Zhang H."/>
            <person name="Feng B."/>
            <person name="Zhu X."/>
            <person name="Liu R."/>
            <person name="Schnable J.C."/>
            <person name="Zhu J.-K."/>
            <person name="Zhang H."/>
        </authorList>
    </citation>
    <scope>NUCLEOTIDE SEQUENCE [LARGE SCALE GENOMIC DNA]</scope>
</reference>
<dbReference type="AlphaFoldDB" id="A0A3L6R9K8"/>
<feature type="compositionally biased region" description="Low complexity" evidence="2">
    <location>
        <begin position="1"/>
        <end position="12"/>
    </location>
</feature>
<evidence type="ECO:0000313" key="4">
    <source>
        <dbReference type="Proteomes" id="UP000275267"/>
    </source>
</evidence>
<keyword evidence="4" id="KW-1185">Reference proteome</keyword>
<evidence type="ECO:0000256" key="1">
    <source>
        <dbReference type="SAM" id="Coils"/>
    </source>
</evidence>
<feature type="region of interest" description="Disordered" evidence="2">
    <location>
        <begin position="1"/>
        <end position="68"/>
    </location>
</feature>
<sequence>MATMNTTTTTTTEDGDDEDAAGGDGADPGVVGGGNAEDGGDDLAAPDGGDDDPDDDQEPAAAADVPPLEPHYVKELHYLDFAEGPFPALLWRSMQRIGFPLRPRYEASLFRNAQQEEEWLVAVVISVLDERKGAISAQIPVLPPGEESLLMDTTQELVTALSTDLDTVGSEIQEVKRKLRKMLREKAILEAQLRGDQELPLEYDSDESTNYLPESPPRKRVHYGEPGYRTRYR</sequence>
<dbReference type="Proteomes" id="UP000275267">
    <property type="component" value="Unassembled WGS sequence"/>
</dbReference>
<dbReference type="EMBL" id="PQIB02000009">
    <property type="protein sequence ID" value="RLM99546.1"/>
    <property type="molecule type" value="Genomic_DNA"/>
</dbReference>
<comment type="caution">
    <text evidence="3">The sequence shown here is derived from an EMBL/GenBank/DDBJ whole genome shotgun (WGS) entry which is preliminary data.</text>
</comment>
<accession>A0A3L6R9K8</accession>
<keyword evidence="1" id="KW-0175">Coiled coil</keyword>
<evidence type="ECO:0000256" key="2">
    <source>
        <dbReference type="SAM" id="MobiDB-lite"/>
    </source>
</evidence>
<feature type="region of interest" description="Disordered" evidence="2">
    <location>
        <begin position="199"/>
        <end position="233"/>
    </location>
</feature>
<gene>
    <name evidence="3" type="ORF">C2845_PM06G31190</name>
</gene>
<proteinExistence type="predicted"/>
<feature type="compositionally biased region" description="Acidic residues" evidence="2">
    <location>
        <begin position="48"/>
        <end position="58"/>
    </location>
</feature>
<evidence type="ECO:0000313" key="3">
    <source>
        <dbReference type="EMBL" id="RLM99546.1"/>
    </source>
</evidence>
<feature type="compositionally biased region" description="Gly residues" evidence="2">
    <location>
        <begin position="22"/>
        <end position="37"/>
    </location>
</feature>
<protein>
    <submittedName>
        <fullName evidence="3">Uncharacterized protein</fullName>
    </submittedName>
</protein>
<organism evidence="3 4">
    <name type="scientific">Panicum miliaceum</name>
    <name type="common">Proso millet</name>
    <name type="synonym">Broomcorn millet</name>
    <dbReference type="NCBI Taxonomy" id="4540"/>
    <lineage>
        <taxon>Eukaryota</taxon>
        <taxon>Viridiplantae</taxon>
        <taxon>Streptophyta</taxon>
        <taxon>Embryophyta</taxon>
        <taxon>Tracheophyta</taxon>
        <taxon>Spermatophyta</taxon>
        <taxon>Magnoliopsida</taxon>
        <taxon>Liliopsida</taxon>
        <taxon>Poales</taxon>
        <taxon>Poaceae</taxon>
        <taxon>PACMAD clade</taxon>
        <taxon>Panicoideae</taxon>
        <taxon>Panicodae</taxon>
        <taxon>Paniceae</taxon>
        <taxon>Panicinae</taxon>
        <taxon>Panicum</taxon>
        <taxon>Panicum sect. Panicum</taxon>
    </lineage>
</organism>